<proteinExistence type="predicted"/>
<comment type="caution">
    <text evidence="2">The sequence shown here is derived from an EMBL/GenBank/DDBJ whole genome shotgun (WGS) entry which is preliminary data.</text>
</comment>
<gene>
    <name evidence="2" type="ORF">CCMP2556_LOCUS41795</name>
</gene>
<dbReference type="EMBL" id="CAXAMN010024379">
    <property type="protein sequence ID" value="CAK9086217.1"/>
    <property type="molecule type" value="Genomic_DNA"/>
</dbReference>
<evidence type="ECO:0000313" key="3">
    <source>
        <dbReference type="Proteomes" id="UP001642484"/>
    </source>
</evidence>
<name>A0ABP0QDB1_9DINO</name>
<evidence type="ECO:0000256" key="1">
    <source>
        <dbReference type="SAM" id="MobiDB-lite"/>
    </source>
</evidence>
<keyword evidence="3" id="KW-1185">Reference proteome</keyword>
<reference evidence="2 3" key="1">
    <citation type="submission" date="2024-02" db="EMBL/GenBank/DDBJ databases">
        <authorList>
            <person name="Chen Y."/>
            <person name="Shah S."/>
            <person name="Dougan E. K."/>
            <person name="Thang M."/>
            <person name="Chan C."/>
        </authorList>
    </citation>
    <scope>NUCLEOTIDE SEQUENCE [LARGE SCALE GENOMIC DNA]</scope>
</reference>
<feature type="region of interest" description="Disordered" evidence="1">
    <location>
        <begin position="174"/>
        <end position="197"/>
    </location>
</feature>
<feature type="compositionally biased region" description="Polar residues" evidence="1">
    <location>
        <begin position="184"/>
        <end position="197"/>
    </location>
</feature>
<protein>
    <submittedName>
        <fullName evidence="2">Uncharacterized protein</fullName>
    </submittedName>
</protein>
<evidence type="ECO:0000313" key="2">
    <source>
        <dbReference type="EMBL" id="CAK9086217.1"/>
    </source>
</evidence>
<sequence length="197" mass="21971">MPSFQGRQICLLALPVGDLKINDVSDGHIIREVGHGAEDVRKAGNFACKAKEIVVEGPIKQDWILARMDLQKAVEEVMHLDRQTVKNLAENAKKGMDSFHGDQKLREAVKRLEGHLRSRTTKMPPYPQAGALYIPTDDGESPFQERLGGPMCFPSWPLFELESAGTRQQLPLPYQIQRTKGPDSESSNPGMHQNTTN</sequence>
<accession>A0ABP0QDB1</accession>
<dbReference type="Proteomes" id="UP001642484">
    <property type="component" value="Unassembled WGS sequence"/>
</dbReference>
<organism evidence="2 3">
    <name type="scientific">Durusdinium trenchii</name>
    <dbReference type="NCBI Taxonomy" id="1381693"/>
    <lineage>
        <taxon>Eukaryota</taxon>
        <taxon>Sar</taxon>
        <taxon>Alveolata</taxon>
        <taxon>Dinophyceae</taxon>
        <taxon>Suessiales</taxon>
        <taxon>Symbiodiniaceae</taxon>
        <taxon>Durusdinium</taxon>
    </lineage>
</organism>